<dbReference type="Gene3D" id="3.40.1210.10">
    <property type="entry name" value="Survival protein SurE-like phosphatase/nucleotidase"/>
    <property type="match status" value="1"/>
</dbReference>
<dbReference type="SUPFAM" id="SSF64167">
    <property type="entry name" value="SurE-like"/>
    <property type="match status" value="1"/>
</dbReference>
<keyword evidence="4" id="KW-0732">Signal</keyword>
<dbReference type="InterPro" id="IPR002828">
    <property type="entry name" value="SurE-like_Pase/nucleotidase"/>
</dbReference>
<evidence type="ECO:0000313" key="7">
    <source>
        <dbReference type="Proteomes" id="UP000189513"/>
    </source>
</evidence>
<accession>A0A1V2LBL3</accession>
<keyword evidence="7" id="KW-1185">Reference proteome</keyword>
<sequence length="323" mass="34820">MKFTSALATICAATIATAKNILLTNDDGWASTGIRATYRELTAAGHNVYLVAPVEQRSGYGGTFMFTYTSTLLHDDQFHYKKEGDPAWGHEESDDHIWYFNGTPSASVAFAFDYLLPTYFANASIDLVVAGPNQGLNQDSLFTLSGTIGATYNAVYRGYPAIAFSGSNSNNSFFKDSLNDNPDDVQNIYASKVVELVDTLFAAQGDNPVLLPRGTGLNVNFPKVASDSTTGCTDPKYTFARLSGPEVVISSLKFNSSNGLFTFSYGSAIGSNVIYHGDAALPDENQVINHLDCTSDVALFSVDYTANIEQENEVRGMIGSILS</sequence>
<proteinExistence type="inferred from homology"/>
<evidence type="ECO:0000256" key="4">
    <source>
        <dbReference type="SAM" id="SignalP"/>
    </source>
</evidence>
<dbReference type="EMBL" id="MPUK01000002">
    <property type="protein sequence ID" value="ONH68696.1"/>
    <property type="molecule type" value="Genomic_DNA"/>
</dbReference>
<dbReference type="OMA" id="DSHIWYY"/>
<dbReference type="InterPro" id="IPR030048">
    <property type="entry name" value="SurE"/>
</dbReference>
<feature type="signal peptide" evidence="4">
    <location>
        <begin position="1"/>
        <end position="18"/>
    </location>
</feature>
<evidence type="ECO:0000256" key="2">
    <source>
        <dbReference type="ARBA" id="ARBA00022723"/>
    </source>
</evidence>
<keyword evidence="2" id="KW-0479">Metal-binding</keyword>
<name>A0A1V2LBL3_CYBFA</name>
<feature type="domain" description="Survival protein SurE-like phosphatase/nucleotidase" evidence="5">
    <location>
        <begin position="21"/>
        <end position="232"/>
    </location>
</feature>
<dbReference type="PANTHER" id="PTHR30457">
    <property type="entry name" value="5'-NUCLEOTIDASE SURE"/>
    <property type="match status" value="1"/>
</dbReference>
<organism evidence="6 7">
    <name type="scientific">Cyberlindnera fabianii</name>
    <name type="common">Yeast</name>
    <name type="synonym">Hansenula fabianii</name>
    <dbReference type="NCBI Taxonomy" id="36022"/>
    <lineage>
        <taxon>Eukaryota</taxon>
        <taxon>Fungi</taxon>
        <taxon>Dikarya</taxon>
        <taxon>Ascomycota</taxon>
        <taxon>Saccharomycotina</taxon>
        <taxon>Saccharomycetes</taxon>
        <taxon>Phaffomycetales</taxon>
        <taxon>Phaffomycetaceae</taxon>
        <taxon>Cyberlindnera</taxon>
    </lineage>
</organism>
<protein>
    <submittedName>
        <fullName evidence="6">Acid phosphatase</fullName>
    </submittedName>
</protein>
<comment type="caution">
    <text evidence="6">The sequence shown here is derived from an EMBL/GenBank/DDBJ whole genome shotgun (WGS) entry which is preliminary data.</text>
</comment>
<dbReference type="VEuPathDB" id="FungiDB:BON22_1313"/>
<dbReference type="STRING" id="36022.A0A1V2LBL3"/>
<dbReference type="PANTHER" id="PTHR30457:SF0">
    <property type="entry name" value="PHOSPHATASE, PUTATIVE (AFU_ORTHOLOGUE AFUA_4G01070)-RELATED"/>
    <property type="match status" value="1"/>
</dbReference>
<dbReference type="InterPro" id="IPR036523">
    <property type="entry name" value="SurE-like_sf"/>
</dbReference>
<keyword evidence="3" id="KW-0378">Hydrolase</keyword>
<dbReference type="AlphaFoldDB" id="A0A1V2LBL3"/>
<dbReference type="Pfam" id="PF01975">
    <property type="entry name" value="SurE"/>
    <property type="match status" value="1"/>
</dbReference>
<dbReference type="Proteomes" id="UP000189513">
    <property type="component" value="Unassembled WGS sequence"/>
</dbReference>
<evidence type="ECO:0000313" key="6">
    <source>
        <dbReference type="EMBL" id="ONH68696.1"/>
    </source>
</evidence>
<evidence type="ECO:0000256" key="3">
    <source>
        <dbReference type="ARBA" id="ARBA00022801"/>
    </source>
</evidence>
<reference evidence="7" key="1">
    <citation type="journal article" date="2017" name="Genome Announc.">
        <title>Genome sequences of Cyberlindnera fabianii 65, Pichia kudriavzevii 129, and Saccharomyces cerevisiae 131 isolated from fermented masau fruits in Zimbabwe.</title>
        <authorList>
            <person name="van Rijswijck I.M.H."/>
            <person name="Derks M.F.L."/>
            <person name="Abee T."/>
            <person name="de Ridder D."/>
            <person name="Smid E.J."/>
        </authorList>
    </citation>
    <scope>NUCLEOTIDE SEQUENCE [LARGE SCALE GENOMIC DNA]</scope>
    <source>
        <strain evidence="7">65</strain>
    </source>
</reference>
<comment type="similarity">
    <text evidence="1">Belongs to the SurE nucleotidase family.</text>
</comment>
<dbReference type="NCBIfam" id="TIGR00087">
    <property type="entry name" value="surE"/>
    <property type="match status" value="1"/>
</dbReference>
<gene>
    <name evidence="6" type="ORF">BON22_1313</name>
</gene>
<feature type="chain" id="PRO_5012730969" evidence="4">
    <location>
        <begin position="19"/>
        <end position="323"/>
    </location>
</feature>
<dbReference type="GO" id="GO:0008252">
    <property type="term" value="F:nucleotidase activity"/>
    <property type="evidence" value="ECO:0007669"/>
    <property type="project" value="InterPro"/>
</dbReference>
<dbReference type="GO" id="GO:0046872">
    <property type="term" value="F:metal ion binding"/>
    <property type="evidence" value="ECO:0007669"/>
    <property type="project" value="UniProtKB-KW"/>
</dbReference>
<evidence type="ECO:0000256" key="1">
    <source>
        <dbReference type="ARBA" id="ARBA00011062"/>
    </source>
</evidence>
<evidence type="ECO:0000259" key="5">
    <source>
        <dbReference type="Pfam" id="PF01975"/>
    </source>
</evidence>